<sequence length="232" mass="25940">MNKVKVFMAMIAVALGGLIIWSCTQDEMENGKATFRYSAEEIATLRAMAEKYGVPNIKFITSSQFPLPSMKEMEQNFIEFAVIKQVVAQPLEVVDSTATSKIYKTKQMPRTRVLKRVPEMSTDGIDLSQFVAAVGTSFWLTLKVTVTKDKNDPNKDPTVSVYGSLKLPYDTYDTSYGKSGETTSTRWISKDRIGVSYSCNVTKYEIKRTQFGEEIKIELASDNVTVDTSTAI</sequence>
<dbReference type="OrthoDB" id="9988488at2"/>
<dbReference type="EMBL" id="AFBR01000092">
    <property type="protein sequence ID" value="EGG50701.1"/>
    <property type="molecule type" value="Genomic_DNA"/>
</dbReference>
<accession>F3QY55</accession>
<dbReference type="RefSeq" id="WP_008629730.1">
    <property type="nucleotide sequence ID" value="NZ_GL883886.1"/>
</dbReference>
<comment type="caution">
    <text evidence="1">The sequence shown here is derived from an EMBL/GenBank/DDBJ whole genome shotgun (WGS) entry which is preliminary data.</text>
</comment>
<dbReference type="GeneID" id="98398532"/>
<dbReference type="STRING" id="762982.HMPREF9442_03147"/>
<evidence type="ECO:0000313" key="1">
    <source>
        <dbReference type="EMBL" id="EGG50701.1"/>
    </source>
</evidence>
<evidence type="ECO:0000313" key="2">
    <source>
        <dbReference type="Proteomes" id="UP000005546"/>
    </source>
</evidence>
<keyword evidence="2" id="KW-1185">Reference proteome</keyword>
<name>F3QY55_9BACT</name>
<organism evidence="1 2">
    <name type="scientific">Paraprevotella xylaniphila YIT 11841</name>
    <dbReference type="NCBI Taxonomy" id="762982"/>
    <lineage>
        <taxon>Bacteria</taxon>
        <taxon>Pseudomonadati</taxon>
        <taxon>Bacteroidota</taxon>
        <taxon>Bacteroidia</taxon>
        <taxon>Bacteroidales</taxon>
        <taxon>Prevotellaceae</taxon>
        <taxon>Paraprevotella</taxon>
    </lineage>
</organism>
<dbReference type="AlphaFoldDB" id="F3QY55"/>
<protein>
    <submittedName>
        <fullName evidence="1">Uncharacterized protein</fullName>
    </submittedName>
</protein>
<dbReference type="HOGENOM" id="CLU_101769_0_0_10"/>
<proteinExistence type="predicted"/>
<gene>
    <name evidence="1" type="ORF">HMPREF9442_03147</name>
</gene>
<reference evidence="1 2" key="1">
    <citation type="submission" date="2011-02" db="EMBL/GenBank/DDBJ databases">
        <authorList>
            <person name="Weinstock G."/>
            <person name="Sodergren E."/>
            <person name="Clifton S."/>
            <person name="Fulton L."/>
            <person name="Fulton B."/>
            <person name="Courtney L."/>
            <person name="Fronick C."/>
            <person name="Harrison M."/>
            <person name="Strong C."/>
            <person name="Farmer C."/>
            <person name="Delahaunty K."/>
            <person name="Markovic C."/>
            <person name="Hall O."/>
            <person name="Minx P."/>
            <person name="Tomlinson C."/>
            <person name="Mitreva M."/>
            <person name="Hou S."/>
            <person name="Chen J."/>
            <person name="Wollam A."/>
            <person name="Pepin K.H."/>
            <person name="Johnson M."/>
            <person name="Bhonagiri V."/>
            <person name="Zhang X."/>
            <person name="Suruliraj S."/>
            <person name="Warren W."/>
            <person name="Chinwalla A."/>
            <person name="Mardis E.R."/>
            <person name="Wilson R.K."/>
        </authorList>
    </citation>
    <scope>NUCLEOTIDE SEQUENCE [LARGE SCALE GENOMIC DNA]</scope>
    <source>
        <strain evidence="1 2">YIT 11841</strain>
    </source>
</reference>
<dbReference type="Proteomes" id="UP000005546">
    <property type="component" value="Unassembled WGS sequence"/>
</dbReference>